<dbReference type="Pfam" id="PF02638">
    <property type="entry name" value="GHL10"/>
    <property type="match status" value="1"/>
</dbReference>
<feature type="signal peptide" evidence="3">
    <location>
        <begin position="1"/>
        <end position="25"/>
    </location>
</feature>
<gene>
    <name evidence="5" type="ORF">ERS852540_00127</name>
</gene>
<evidence type="ECO:0000313" key="6">
    <source>
        <dbReference type="Proteomes" id="UP000095662"/>
    </source>
</evidence>
<dbReference type="Gene3D" id="3.20.20.80">
    <property type="entry name" value="Glycosidases"/>
    <property type="match status" value="1"/>
</dbReference>
<feature type="chain" id="PRO_5038850691" evidence="3">
    <location>
        <begin position="26"/>
        <end position="514"/>
    </location>
</feature>
<dbReference type="SUPFAM" id="SSF51445">
    <property type="entry name" value="(Trans)glycosidases"/>
    <property type="match status" value="1"/>
</dbReference>
<organism evidence="5 6">
    <name type="scientific">[Eubacterium] siraeum</name>
    <dbReference type="NCBI Taxonomy" id="39492"/>
    <lineage>
        <taxon>Bacteria</taxon>
        <taxon>Bacillati</taxon>
        <taxon>Bacillota</taxon>
        <taxon>Clostridia</taxon>
        <taxon>Eubacteriales</taxon>
        <taxon>Oscillospiraceae</taxon>
        <taxon>Oscillospiraceae incertae sedis</taxon>
    </lineage>
</organism>
<dbReference type="EMBL" id="CZBY01000001">
    <property type="protein sequence ID" value="CUQ80838.1"/>
    <property type="molecule type" value="Genomic_DNA"/>
</dbReference>
<feature type="region of interest" description="Disordered" evidence="2">
    <location>
        <begin position="58"/>
        <end position="131"/>
    </location>
</feature>
<dbReference type="PANTHER" id="PTHR43405">
    <property type="entry name" value="GLYCOSYL HYDROLASE DIGH"/>
    <property type="match status" value="1"/>
</dbReference>
<accession>A0A174Z996</accession>
<dbReference type="PANTHER" id="PTHR43405:SF1">
    <property type="entry name" value="GLYCOSYL HYDROLASE DIGH"/>
    <property type="match status" value="1"/>
</dbReference>
<reference evidence="5 6" key="1">
    <citation type="submission" date="2015-09" db="EMBL/GenBank/DDBJ databases">
        <authorList>
            <consortium name="Pathogen Informatics"/>
        </authorList>
    </citation>
    <scope>NUCLEOTIDE SEQUENCE [LARGE SCALE GENOMIC DNA]</scope>
    <source>
        <strain evidence="5 6">2789STDY5834928</strain>
    </source>
</reference>
<proteinExistence type="predicted"/>
<dbReference type="AlphaFoldDB" id="A0A174Z996"/>
<name>A0A174Z996_9FIRM</name>
<sequence>MSVKKKTGIILLTAAAMVISGGCGKALVFDNEPQDTTGGNIISGIPLTESKVKPALSIPEQTGSHTTAVATAATKKKAETSPKENSSADEPSVDTSYDEPPVPDEEIPPVETVTSAATTKKDVTVTSKKNDNVPAATDNLPVNSYTALNYNEVKGVWIWYSELYPILTGKSESQLRSGIGEYYDNCLSLGINTVYVHVRPFGDAIYKSDYFPWSKYCTGYIGKDPGYDPLKVMIDEAHARGISFQAWVNPLRCYYEDDAPDVSTTYKTGQWYDTKDGDYIVKVNSYWWLNPAYKEVTNLIANGAAELVSKYDVDGVHIDDYFYPTTEAYFDSIAFNASSYSSLSQFRLDNCSRMIADMYKAVKSHNPTALFGVSAQGNVTNNETQLYADVEKWSKEDGYVDYMAPQIYYGFDNGGQPFEQVVEQWDKMLAGTGKSLIPGLAVYKIGTEDEWAGSGRYEWQNDKEIIKRQILKSQKTSNYGGVILYSYQFIFEPDSNVKTAVNKEIAAFKPLLTQ</sequence>
<feature type="compositionally biased region" description="Basic and acidic residues" evidence="2">
    <location>
        <begin position="119"/>
        <end position="131"/>
    </location>
</feature>
<evidence type="ECO:0000256" key="1">
    <source>
        <dbReference type="ARBA" id="ARBA00022729"/>
    </source>
</evidence>
<dbReference type="InterPro" id="IPR017853">
    <property type="entry name" value="GH"/>
</dbReference>
<dbReference type="OrthoDB" id="43070at2"/>
<protein>
    <submittedName>
        <fullName evidence="5">Uncharacterized protein conserved in bacteria</fullName>
    </submittedName>
</protein>
<dbReference type="Proteomes" id="UP000095662">
    <property type="component" value="Unassembled WGS sequence"/>
</dbReference>
<evidence type="ECO:0000256" key="3">
    <source>
        <dbReference type="SAM" id="SignalP"/>
    </source>
</evidence>
<evidence type="ECO:0000256" key="2">
    <source>
        <dbReference type="SAM" id="MobiDB-lite"/>
    </source>
</evidence>
<evidence type="ECO:0000259" key="4">
    <source>
        <dbReference type="Pfam" id="PF02638"/>
    </source>
</evidence>
<keyword evidence="1 3" id="KW-0732">Signal</keyword>
<feature type="domain" description="Glycosyl hydrolase-like 10" evidence="4">
    <location>
        <begin position="153"/>
        <end position="447"/>
    </location>
</feature>
<dbReference type="PROSITE" id="PS51257">
    <property type="entry name" value="PROKAR_LIPOPROTEIN"/>
    <property type="match status" value="1"/>
</dbReference>
<dbReference type="InterPro" id="IPR003790">
    <property type="entry name" value="GHL10"/>
</dbReference>
<evidence type="ECO:0000313" key="5">
    <source>
        <dbReference type="EMBL" id="CUQ80838.1"/>
    </source>
</evidence>
<feature type="compositionally biased region" description="Low complexity" evidence="2">
    <location>
        <begin position="109"/>
        <end position="118"/>
    </location>
</feature>
<dbReference type="InterPro" id="IPR052177">
    <property type="entry name" value="Divisome_Glycosyl_Hydrolase"/>
</dbReference>
<dbReference type="STRING" id="39492.ERS852540_00127"/>
<feature type="compositionally biased region" description="Polar residues" evidence="2">
    <location>
        <begin position="83"/>
        <end position="95"/>
    </location>
</feature>